<dbReference type="EMBL" id="MU266941">
    <property type="protein sequence ID" value="KAH7917774.1"/>
    <property type="molecule type" value="Genomic_DNA"/>
</dbReference>
<dbReference type="Proteomes" id="UP000790709">
    <property type="component" value="Unassembled WGS sequence"/>
</dbReference>
<comment type="caution">
    <text evidence="1">The sequence shown here is derived from an EMBL/GenBank/DDBJ whole genome shotgun (WGS) entry which is preliminary data.</text>
</comment>
<evidence type="ECO:0000313" key="1">
    <source>
        <dbReference type="EMBL" id="KAH7917774.1"/>
    </source>
</evidence>
<keyword evidence="2" id="KW-1185">Reference proteome</keyword>
<accession>A0ACB8AWY5</accession>
<reference evidence="1" key="1">
    <citation type="journal article" date="2021" name="New Phytol.">
        <title>Evolutionary innovations through gain and loss of genes in the ectomycorrhizal Boletales.</title>
        <authorList>
            <person name="Wu G."/>
            <person name="Miyauchi S."/>
            <person name="Morin E."/>
            <person name="Kuo A."/>
            <person name="Drula E."/>
            <person name="Varga T."/>
            <person name="Kohler A."/>
            <person name="Feng B."/>
            <person name="Cao Y."/>
            <person name="Lipzen A."/>
            <person name="Daum C."/>
            <person name="Hundley H."/>
            <person name="Pangilinan J."/>
            <person name="Johnson J."/>
            <person name="Barry K."/>
            <person name="LaButti K."/>
            <person name="Ng V."/>
            <person name="Ahrendt S."/>
            <person name="Min B."/>
            <person name="Choi I.G."/>
            <person name="Park H."/>
            <person name="Plett J.M."/>
            <person name="Magnuson J."/>
            <person name="Spatafora J.W."/>
            <person name="Nagy L.G."/>
            <person name="Henrissat B."/>
            <person name="Grigoriev I.V."/>
            <person name="Yang Z.L."/>
            <person name="Xu J."/>
            <person name="Martin F.M."/>
        </authorList>
    </citation>
    <scope>NUCLEOTIDE SEQUENCE</scope>
    <source>
        <strain evidence="1">KUC20120723A-06</strain>
    </source>
</reference>
<sequence length="813" mass="91039">MSDTKPSILTFAENQLDDATHKSLDDAVLSEVDEPTTKSKACWLLMIIVDKSNGTLDPRYTTGVAAARELLNQHEELLGMLQAAWHKRSFKDIRNLEILRPPPPAPPRRRGVPLLYDTQERVVMGAWNRPYSGHHHHLLLRNINNMKRGKLYSNTVAIIQSSGSGKSRLVREQSNLVFTLPFNLRPDADSKQLAYPPPDRRIRAYILAETLSLPESQVRCLRLLAHLFSVVSSNLSELIEQLKEKQHKCTSLAEDWHAYMELGDNRTRMYNLAVNNCNSSENYSCTENRGEPSTVQAAVQEAKSQLEGLLKRIDDNDVARADGKLDNVKLMLYFDEAHVLATRAVFGNADRKDMHDVLCSCLNFFASYPIFAIFLSTESSINRLYALQAPITETPFDCFPAMEIDPGELKLPDLSTVEFMARFGRPLFWTMLPGDDISEWDNISSLIIDFARSKLICHNNIGMHVTEMSHIAKTAILDVLLCLDFEPSSARAKEEQNELVAGHMRTAFSVSSDRSYLHSCFPSEPILAEAAAQQMDALQQKCPDINVMATLLGEHFSCGQIDRGLRGELVWRQLVMEAYLRAVRTEQQDYPVFSRGCGLITFIKELFTETYAGQILNSVPDNVHSTTKFADAFKDARVRFTHFGKMGDDTGATSPALLAAFIRGMAVICWSSQDLVDVVIPVLLNPNDPLAVSSMTGILMQVKLRRSAGQVPEHAIDQKVVGLFTYTEDQDVPNPYITLVAELGVQLRTSSPAAGEAKTSSSKLHIPQQPWRTSCATKRHPRYSIFAYGCSNTVYRVIGDDSGRLYKSLLCQE</sequence>
<protein>
    <submittedName>
        <fullName evidence="1">Uncharacterized protein</fullName>
    </submittedName>
</protein>
<evidence type="ECO:0000313" key="2">
    <source>
        <dbReference type="Proteomes" id="UP000790709"/>
    </source>
</evidence>
<organism evidence="1 2">
    <name type="scientific">Leucogyrophana mollusca</name>
    <dbReference type="NCBI Taxonomy" id="85980"/>
    <lineage>
        <taxon>Eukaryota</taxon>
        <taxon>Fungi</taxon>
        <taxon>Dikarya</taxon>
        <taxon>Basidiomycota</taxon>
        <taxon>Agaricomycotina</taxon>
        <taxon>Agaricomycetes</taxon>
        <taxon>Agaricomycetidae</taxon>
        <taxon>Boletales</taxon>
        <taxon>Boletales incertae sedis</taxon>
        <taxon>Leucogyrophana</taxon>
    </lineage>
</organism>
<proteinExistence type="predicted"/>
<gene>
    <name evidence="1" type="ORF">BV22DRAFT_1135131</name>
</gene>
<name>A0ACB8AWY5_9AGAM</name>